<dbReference type="Gene3D" id="3.90.1150.170">
    <property type="match status" value="1"/>
</dbReference>
<dbReference type="GO" id="GO:0016831">
    <property type="term" value="F:carboxy-lyase activity"/>
    <property type="evidence" value="ECO:0007669"/>
    <property type="project" value="UniProtKB-KW"/>
</dbReference>
<comment type="cofactor">
    <cofactor evidence="1 6 7">
        <name>pyridoxal 5'-phosphate</name>
        <dbReference type="ChEBI" id="CHEBI:597326"/>
    </cofactor>
</comment>
<dbReference type="GO" id="GO:0005737">
    <property type="term" value="C:cytoplasm"/>
    <property type="evidence" value="ECO:0007669"/>
    <property type="project" value="TreeGrafter"/>
</dbReference>
<evidence type="ECO:0000256" key="6">
    <source>
        <dbReference type="PIRSR" id="PIRSR602129-50"/>
    </source>
</evidence>
<organism evidence="8 9">
    <name type="scientific">Candidatus Berkelbacteria bacterium RIFCSPLOWO2_01_FULL_50_28</name>
    <dbReference type="NCBI Taxonomy" id="1797471"/>
    <lineage>
        <taxon>Bacteria</taxon>
        <taxon>Candidatus Berkelbacteria</taxon>
    </lineage>
</organism>
<dbReference type="Pfam" id="PF00282">
    <property type="entry name" value="Pyridoxal_deC"/>
    <property type="match status" value="1"/>
</dbReference>
<comment type="caution">
    <text evidence="8">The sequence shown here is derived from an EMBL/GenBank/DDBJ whole genome shotgun (WGS) entry which is preliminary data.</text>
</comment>
<dbReference type="AlphaFoldDB" id="A0A1F5EB81"/>
<dbReference type="PANTHER" id="PTHR45677:SF8">
    <property type="entry name" value="CYSTEINE SULFINIC ACID DECARBOXYLASE"/>
    <property type="match status" value="1"/>
</dbReference>
<keyword evidence="5 7" id="KW-0456">Lyase</keyword>
<reference evidence="8 9" key="1">
    <citation type="journal article" date="2016" name="Nat. Commun.">
        <title>Thousands of microbial genomes shed light on interconnected biogeochemical processes in an aquifer system.</title>
        <authorList>
            <person name="Anantharaman K."/>
            <person name="Brown C.T."/>
            <person name="Hug L.A."/>
            <person name="Sharon I."/>
            <person name="Castelle C.J."/>
            <person name="Probst A.J."/>
            <person name="Thomas B.C."/>
            <person name="Singh A."/>
            <person name="Wilkins M.J."/>
            <person name="Karaoz U."/>
            <person name="Brodie E.L."/>
            <person name="Williams K.H."/>
            <person name="Hubbard S.S."/>
            <person name="Banfield J.F."/>
        </authorList>
    </citation>
    <scope>NUCLEOTIDE SEQUENCE [LARGE SCALE GENOMIC DNA]</scope>
</reference>
<comment type="similarity">
    <text evidence="2 7">Belongs to the group II decarboxylase family.</text>
</comment>
<dbReference type="PANTHER" id="PTHR45677">
    <property type="entry name" value="GLUTAMATE DECARBOXYLASE-RELATED"/>
    <property type="match status" value="1"/>
</dbReference>
<proteinExistence type="inferred from homology"/>
<dbReference type="InterPro" id="IPR015424">
    <property type="entry name" value="PyrdxlP-dep_Trfase"/>
</dbReference>
<dbReference type="STRING" id="1797471.A3A71_01155"/>
<evidence type="ECO:0000313" key="9">
    <source>
        <dbReference type="Proteomes" id="UP000177481"/>
    </source>
</evidence>
<sequence>MKIKYEDYFIVPTGKQKKLLAKTIDLAMKFYDGSLRDNKFLVYRTPRYFFDKLNRTIPCNPSDVEKSFDLLEEVGKYSISQFDKTYLSFPDSGNSLPGMMGAIFAKLINQNLCAFDRSAPIATVMEIQIIEWLRELIGYKSKELKDIKSLSEVGGMCVSGGHMANHIGVMAALNNKFPEIREKGLAKLGFTPVILLSNKISHYSFLEAAHHLGIGRDSVVDIPTTQNFTTNYEKLEQVLKDLPRDKVPFMVVGVAGNTKTSNLDNLGKLADFTKKHNLWLHVDACHGGSLLFSKKMKKQFLSRIEQADSVTIDPHKGLFVPYPSSYILFKRRDVLSFFSKHPEETKDKNIWELGLITPFYGSRGFESLSLWMLISVMGTDGIAQVVEYRSKIAKYTEELIESADLFIGMNKMDFYRMAFVYCPKRIREYLVKFGDKLSQPQKVDICNLINRYDREINQKLYTGGEVCLDKYSLYDVGNKVRLGDDKKFLVMAITIGNPLFTEETMKKALNKLFNDAKKLVPLFEKDFLDIINSKTRREKHCRDFGGPAGW</sequence>
<protein>
    <recommendedName>
        <fullName evidence="10">Pyridoxal-dependent decarboxylase</fullName>
    </recommendedName>
</protein>
<dbReference type="Gene3D" id="3.40.640.10">
    <property type="entry name" value="Type I PLP-dependent aspartate aminotransferase-like (Major domain)"/>
    <property type="match status" value="1"/>
</dbReference>
<dbReference type="GO" id="GO:0030170">
    <property type="term" value="F:pyridoxal phosphate binding"/>
    <property type="evidence" value="ECO:0007669"/>
    <property type="project" value="InterPro"/>
</dbReference>
<dbReference type="InterPro" id="IPR002129">
    <property type="entry name" value="PyrdxlP-dep_de-COase"/>
</dbReference>
<accession>A0A1F5EB81</accession>
<dbReference type="EMBL" id="MEZX01000002">
    <property type="protein sequence ID" value="OGD64645.1"/>
    <property type="molecule type" value="Genomic_DNA"/>
</dbReference>
<gene>
    <name evidence="8" type="ORF">A3A71_01155</name>
</gene>
<evidence type="ECO:0000256" key="5">
    <source>
        <dbReference type="ARBA" id="ARBA00023239"/>
    </source>
</evidence>
<dbReference type="SUPFAM" id="SSF53383">
    <property type="entry name" value="PLP-dependent transferases"/>
    <property type="match status" value="1"/>
</dbReference>
<evidence type="ECO:0008006" key="10">
    <source>
        <dbReference type="Google" id="ProtNLM"/>
    </source>
</evidence>
<evidence type="ECO:0000313" key="8">
    <source>
        <dbReference type="EMBL" id="OGD64645.1"/>
    </source>
</evidence>
<dbReference type="InterPro" id="IPR015421">
    <property type="entry name" value="PyrdxlP-dep_Trfase_major"/>
</dbReference>
<keyword evidence="3" id="KW-0210">Decarboxylase</keyword>
<keyword evidence="4 6" id="KW-0663">Pyridoxal phosphate</keyword>
<name>A0A1F5EB81_9BACT</name>
<evidence type="ECO:0000256" key="3">
    <source>
        <dbReference type="ARBA" id="ARBA00022793"/>
    </source>
</evidence>
<feature type="modified residue" description="N6-(pyridoxal phosphate)lysine" evidence="6">
    <location>
        <position position="316"/>
    </location>
</feature>
<evidence type="ECO:0000256" key="1">
    <source>
        <dbReference type="ARBA" id="ARBA00001933"/>
    </source>
</evidence>
<evidence type="ECO:0000256" key="2">
    <source>
        <dbReference type="ARBA" id="ARBA00009533"/>
    </source>
</evidence>
<dbReference type="GO" id="GO:0019752">
    <property type="term" value="P:carboxylic acid metabolic process"/>
    <property type="evidence" value="ECO:0007669"/>
    <property type="project" value="InterPro"/>
</dbReference>
<evidence type="ECO:0000256" key="7">
    <source>
        <dbReference type="RuleBase" id="RU000382"/>
    </source>
</evidence>
<dbReference type="Proteomes" id="UP000177481">
    <property type="component" value="Unassembled WGS sequence"/>
</dbReference>
<evidence type="ECO:0000256" key="4">
    <source>
        <dbReference type="ARBA" id="ARBA00022898"/>
    </source>
</evidence>